<feature type="region of interest" description="Disordered" evidence="1">
    <location>
        <begin position="122"/>
        <end position="145"/>
    </location>
</feature>
<feature type="compositionally biased region" description="Low complexity" evidence="1">
    <location>
        <begin position="122"/>
        <end position="131"/>
    </location>
</feature>
<keyword evidence="2" id="KW-1185">Reference proteome</keyword>
<evidence type="ECO:0000313" key="2">
    <source>
        <dbReference type="Proteomes" id="UP000887565"/>
    </source>
</evidence>
<evidence type="ECO:0000313" key="3">
    <source>
        <dbReference type="WBParaSite" id="nRc.2.0.1.t04841-RA"/>
    </source>
</evidence>
<dbReference type="WBParaSite" id="nRc.2.0.1.t04841-RA">
    <property type="protein sequence ID" value="nRc.2.0.1.t04841-RA"/>
    <property type="gene ID" value="nRc.2.0.1.g04841"/>
</dbReference>
<evidence type="ECO:0000256" key="1">
    <source>
        <dbReference type="SAM" id="MobiDB-lite"/>
    </source>
</evidence>
<proteinExistence type="predicted"/>
<accession>A0A915HTI3</accession>
<dbReference type="Proteomes" id="UP000887565">
    <property type="component" value="Unplaced"/>
</dbReference>
<dbReference type="AlphaFoldDB" id="A0A915HTI3"/>
<name>A0A915HTI3_ROMCU</name>
<organism evidence="2 3">
    <name type="scientific">Romanomermis culicivorax</name>
    <name type="common">Nematode worm</name>
    <dbReference type="NCBI Taxonomy" id="13658"/>
    <lineage>
        <taxon>Eukaryota</taxon>
        <taxon>Metazoa</taxon>
        <taxon>Ecdysozoa</taxon>
        <taxon>Nematoda</taxon>
        <taxon>Enoplea</taxon>
        <taxon>Dorylaimia</taxon>
        <taxon>Mermithida</taxon>
        <taxon>Mermithoidea</taxon>
        <taxon>Mermithidae</taxon>
        <taxon>Romanomermis</taxon>
    </lineage>
</organism>
<sequence length="145" mass="15831">MIKLSPELTLPNPFVNIEPPQAPAATLTSKNNHHSSLAVTNANKVQNFRIEVTNALDQLSTAAARITNNVPTVETIDQIIGAVSDQFQAQQLHVQREIQEQTKATNVRFATLAEQMQQLISTTTPTTNLRNPPTPRPPLVSSCGK</sequence>
<protein>
    <submittedName>
        <fullName evidence="3">Uncharacterized protein</fullName>
    </submittedName>
</protein>
<reference evidence="3" key="1">
    <citation type="submission" date="2022-11" db="UniProtKB">
        <authorList>
            <consortium name="WormBaseParasite"/>
        </authorList>
    </citation>
    <scope>IDENTIFICATION</scope>
</reference>